<accession>A0AAN6XZL2</accession>
<dbReference type="EMBL" id="MU858237">
    <property type="protein sequence ID" value="KAK4208591.1"/>
    <property type="molecule type" value="Genomic_DNA"/>
</dbReference>
<feature type="chain" id="PRO_5042878534" evidence="1">
    <location>
        <begin position="20"/>
        <end position="327"/>
    </location>
</feature>
<dbReference type="Pfam" id="PF19535">
    <property type="entry name" value="DUF6060"/>
    <property type="match status" value="1"/>
</dbReference>
<evidence type="ECO:0000313" key="2">
    <source>
        <dbReference type="EMBL" id="KAK4208591.1"/>
    </source>
</evidence>
<dbReference type="AlphaFoldDB" id="A0AAN6XZL2"/>
<keyword evidence="3" id="KW-1185">Reference proteome</keyword>
<reference evidence="2" key="1">
    <citation type="journal article" date="2023" name="Mol. Phylogenet. Evol.">
        <title>Genome-scale phylogeny and comparative genomics of the fungal order Sordariales.</title>
        <authorList>
            <person name="Hensen N."/>
            <person name="Bonometti L."/>
            <person name="Westerberg I."/>
            <person name="Brannstrom I.O."/>
            <person name="Guillou S."/>
            <person name="Cros-Aarteil S."/>
            <person name="Calhoun S."/>
            <person name="Haridas S."/>
            <person name="Kuo A."/>
            <person name="Mondo S."/>
            <person name="Pangilinan J."/>
            <person name="Riley R."/>
            <person name="LaButti K."/>
            <person name="Andreopoulos B."/>
            <person name="Lipzen A."/>
            <person name="Chen C."/>
            <person name="Yan M."/>
            <person name="Daum C."/>
            <person name="Ng V."/>
            <person name="Clum A."/>
            <person name="Steindorff A."/>
            <person name="Ohm R.A."/>
            <person name="Martin F."/>
            <person name="Silar P."/>
            <person name="Natvig D.O."/>
            <person name="Lalanne C."/>
            <person name="Gautier V."/>
            <person name="Ament-Velasquez S.L."/>
            <person name="Kruys A."/>
            <person name="Hutchinson M.I."/>
            <person name="Powell A.J."/>
            <person name="Barry K."/>
            <person name="Miller A.N."/>
            <person name="Grigoriev I.V."/>
            <person name="Debuchy R."/>
            <person name="Gladieux P."/>
            <person name="Hiltunen Thoren M."/>
            <person name="Johannesson H."/>
        </authorList>
    </citation>
    <scope>NUCLEOTIDE SEQUENCE</scope>
    <source>
        <strain evidence="2">PSN293</strain>
    </source>
</reference>
<protein>
    <submittedName>
        <fullName evidence="2">Uncharacterized protein</fullName>
    </submittedName>
</protein>
<reference evidence="2" key="2">
    <citation type="submission" date="2023-05" db="EMBL/GenBank/DDBJ databases">
        <authorList>
            <consortium name="Lawrence Berkeley National Laboratory"/>
            <person name="Steindorff A."/>
            <person name="Hensen N."/>
            <person name="Bonometti L."/>
            <person name="Westerberg I."/>
            <person name="Brannstrom I.O."/>
            <person name="Guillou S."/>
            <person name="Cros-Aarteil S."/>
            <person name="Calhoun S."/>
            <person name="Haridas S."/>
            <person name="Kuo A."/>
            <person name="Mondo S."/>
            <person name="Pangilinan J."/>
            <person name="Riley R."/>
            <person name="Labutti K."/>
            <person name="Andreopoulos B."/>
            <person name="Lipzen A."/>
            <person name="Chen C."/>
            <person name="Yanf M."/>
            <person name="Daum C."/>
            <person name="Ng V."/>
            <person name="Clum A."/>
            <person name="Ohm R."/>
            <person name="Martin F."/>
            <person name="Silar P."/>
            <person name="Natvig D."/>
            <person name="Lalanne C."/>
            <person name="Gautier V."/>
            <person name="Ament-Velasquez S.L."/>
            <person name="Kruys A."/>
            <person name="Hutchinson M.I."/>
            <person name="Powell A.J."/>
            <person name="Barry K."/>
            <person name="Miller A.N."/>
            <person name="Grigoriev I.V."/>
            <person name="Debuchy R."/>
            <person name="Gladieux P."/>
            <person name="Thoren M.H."/>
            <person name="Johannesson H."/>
        </authorList>
    </citation>
    <scope>NUCLEOTIDE SEQUENCE</scope>
    <source>
        <strain evidence="2">PSN293</strain>
    </source>
</reference>
<evidence type="ECO:0000256" key="1">
    <source>
        <dbReference type="SAM" id="SignalP"/>
    </source>
</evidence>
<keyword evidence="1" id="KW-0732">Signal</keyword>
<evidence type="ECO:0000313" key="3">
    <source>
        <dbReference type="Proteomes" id="UP001301769"/>
    </source>
</evidence>
<name>A0AAN6XZL2_9PEZI</name>
<comment type="caution">
    <text evidence="2">The sequence shown here is derived from an EMBL/GenBank/DDBJ whole genome shotgun (WGS) entry which is preliminary data.</text>
</comment>
<dbReference type="InterPro" id="IPR045702">
    <property type="entry name" value="DUF6060"/>
</dbReference>
<organism evidence="2 3">
    <name type="scientific">Rhypophila decipiens</name>
    <dbReference type="NCBI Taxonomy" id="261697"/>
    <lineage>
        <taxon>Eukaryota</taxon>
        <taxon>Fungi</taxon>
        <taxon>Dikarya</taxon>
        <taxon>Ascomycota</taxon>
        <taxon>Pezizomycotina</taxon>
        <taxon>Sordariomycetes</taxon>
        <taxon>Sordariomycetidae</taxon>
        <taxon>Sordariales</taxon>
        <taxon>Naviculisporaceae</taxon>
        <taxon>Rhypophila</taxon>
    </lineage>
</organism>
<dbReference type="Proteomes" id="UP001301769">
    <property type="component" value="Unassembled WGS sequence"/>
</dbReference>
<sequence length="327" mass="34587">MKNLALLSLALGAVPVTLAQVLSWCKDEECGDCPSSVIAGPNEYPECVIYETKKVFDGGGFKEGTAPNIEYEVFANMLSVPCDGEPGGILIRSPSSLELPGCGNAIVARRADSGCMNPAIQLQDTFLVQYCCGVQGCADAGLPIGRGSGGGSLYLTYANGTIIPPKAVGSPRTPSSSSLTSRQVECEGWQPNSYAPSGPKKYYYVTKNTMIITSTVGPYTKDTDIQVSYDQTIEVSTTFELSVGDPLGIITATLGMTFARSETKAVTYDFTVPAGTVGRIGFTPVWICSKGTLTDCDGNLSDETETCAPYKPDDSITVQGDYTLVRS</sequence>
<gene>
    <name evidence="2" type="ORF">QBC37DRAFT_325443</name>
</gene>
<proteinExistence type="predicted"/>
<feature type="signal peptide" evidence="1">
    <location>
        <begin position="1"/>
        <end position="19"/>
    </location>
</feature>